<gene>
    <name evidence="1" type="ORF">BA70_15225</name>
</gene>
<evidence type="ECO:0008006" key="3">
    <source>
        <dbReference type="Google" id="ProtNLM"/>
    </source>
</evidence>
<sequence>MGSFIGKTIILGLVLLFGVFLGMQQANNGMLQMKGYHDPQLKGAFSIQMNDDQEREASILGTAVTEKDLAEKQKQLEEIESFNAFSKAGKALSDGMTHAARSLYDWVNGQ</sequence>
<dbReference type="RefSeq" id="WP_034319451.1">
    <property type="nucleotide sequence ID" value="NZ_JOTP01000005.1"/>
</dbReference>
<dbReference type="Pfam" id="PF12438">
    <property type="entry name" value="DUF3679"/>
    <property type="match status" value="1"/>
</dbReference>
<dbReference type="EMBL" id="JOTP01000005">
    <property type="protein sequence ID" value="KEP27035.1"/>
    <property type="molecule type" value="Genomic_DNA"/>
</dbReference>
<accession>A0A081LCQ9</accession>
<dbReference type="eggNOG" id="ENOG50345EE">
    <property type="taxonomic scope" value="Bacteria"/>
</dbReference>
<protein>
    <recommendedName>
        <fullName evidence="3">DUF3679 domain-containing protein</fullName>
    </recommendedName>
</protein>
<comment type="caution">
    <text evidence="1">The sequence shown here is derived from an EMBL/GenBank/DDBJ whole genome shotgun (WGS) entry which is preliminary data.</text>
</comment>
<evidence type="ECO:0000313" key="2">
    <source>
        <dbReference type="Proteomes" id="UP000028091"/>
    </source>
</evidence>
<dbReference type="Proteomes" id="UP000028091">
    <property type="component" value="Unassembled WGS sequence"/>
</dbReference>
<dbReference type="AlphaFoldDB" id="A0A081LCQ9"/>
<dbReference type="OrthoDB" id="2941402at2"/>
<dbReference type="InterPro" id="IPR020534">
    <property type="entry name" value="Uncharacterised_YqxA"/>
</dbReference>
<keyword evidence="2" id="KW-1185">Reference proteome</keyword>
<organism evidence="1 2">
    <name type="scientific">Bacillus zhangzhouensis</name>
    <dbReference type="NCBI Taxonomy" id="1178540"/>
    <lineage>
        <taxon>Bacteria</taxon>
        <taxon>Bacillati</taxon>
        <taxon>Bacillota</taxon>
        <taxon>Bacilli</taxon>
        <taxon>Bacillales</taxon>
        <taxon>Bacillaceae</taxon>
        <taxon>Bacillus</taxon>
    </lineage>
</organism>
<reference evidence="1 2" key="1">
    <citation type="submission" date="2012-09" db="EMBL/GenBank/DDBJ databases">
        <title>Genome Sequence of Bacillus sp. DW5-4.</title>
        <authorList>
            <person name="Lai Q."/>
            <person name="Liu Y."/>
            <person name="Shao Z."/>
        </authorList>
    </citation>
    <scope>NUCLEOTIDE SEQUENCE [LARGE SCALE GENOMIC DNA]</scope>
    <source>
        <strain evidence="1 2">DW5-4</strain>
    </source>
</reference>
<proteinExistence type="predicted"/>
<name>A0A081LCQ9_9BACI</name>
<evidence type="ECO:0000313" key="1">
    <source>
        <dbReference type="EMBL" id="KEP27035.1"/>
    </source>
</evidence>